<reference evidence="3" key="1">
    <citation type="submission" date="2023-07" db="EMBL/GenBank/DDBJ databases">
        <title>A chromosome-level genome assembly of Lolium multiflorum.</title>
        <authorList>
            <person name="Chen Y."/>
            <person name="Copetti D."/>
            <person name="Kolliker R."/>
            <person name="Studer B."/>
        </authorList>
    </citation>
    <scope>NUCLEOTIDE SEQUENCE</scope>
    <source>
        <strain evidence="3">02402/16</strain>
        <tissue evidence="3">Leaf</tissue>
    </source>
</reference>
<evidence type="ECO:0000313" key="4">
    <source>
        <dbReference type="Proteomes" id="UP001231189"/>
    </source>
</evidence>
<gene>
    <name evidence="3" type="ORF">QYE76_026456</name>
</gene>
<accession>A0AAD8RJP2</accession>
<evidence type="ECO:0000259" key="2">
    <source>
        <dbReference type="Pfam" id="PF13968"/>
    </source>
</evidence>
<dbReference type="AlphaFoldDB" id="A0AAD8RJP2"/>
<keyword evidence="1" id="KW-0812">Transmembrane</keyword>
<feature type="transmembrane region" description="Helical" evidence="1">
    <location>
        <begin position="44"/>
        <end position="64"/>
    </location>
</feature>
<organism evidence="3 4">
    <name type="scientific">Lolium multiflorum</name>
    <name type="common">Italian ryegrass</name>
    <name type="synonym">Lolium perenne subsp. multiflorum</name>
    <dbReference type="NCBI Taxonomy" id="4521"/>
    <lineage>
        <taxon>Eukaryota</taxon>
        <taxon>Viridiplantae</taxon>
        <taxon>Streptophyta</taxon>
        <taxon>Embryophyta</taxon>
        <taxon>Tracheophyta</taxon>
        <taxon>Spermatophyta</taxon>
        <taxon>Magnoliopsida</taxon>
        <taxon>Liliopsida</taxon>
        <taxon>Poales</taxon>
        <taxon>Poaceae</taxon>
        <taxon>BOP clade</taxon>
        <taxon>Pooideae</taxon>
        <taxon>Poodae</taxon>
        <taxon>Poeae</taxon>
        <taxon>Poeae Chloroplast Group 2 (Poeae type)</taxon>
        <taxon>Loliodinae</taxon>
        <taxon>Loliinae</taxon>
        <taxon>Lolium</taxon>
    </lineage>
</organism>
<name>A0AAD8RJP2_LOLMU</name>
<keyword evidence="4" id="KW-1185">Reference proteome</keyword>
<dbReference type="PANTHER" id="PTHR31325">
    <property type="entry name" value="OS01G0798800 PROTEIN-RELATED"/>
    <property type="match status" value="1"/>
</dbReference>
<keyword evidence="1" id="KW-0472">Membrane</keyword>
<dbReference type="Proteomes" id="UP001231189">
    <property type="component" value="Unassembled WGS sequence"/>
</dbReference>
<feature type="domain" description="DUF4220" evidence="2">
    <location>
        <begin position="49"/>
        <end position="135"/>
    </location>
</feature>
<sequence>MGLSSAVQWWEESQLRILVLGSLFLQFFLHLSKHVRRKPILRKFRVLVWIALIGSDALAIYALATLFNRHRPWTADGGSTAVEVVWAPVLLIHLGGQPEISAYSLEDNELWRRHAISLVSQVTVALYVFFKWWSRENTSLGFRG</sequence>
<feature type="transmembrane region" description="Helical" evidence="1">
    <location>
        <begin position="15"/>
        <end position="32"/>
    </location>
</feature>
<comment type="caution">
    <text evidence="3">The sequence shown here is derived from an EMBL/GenBank/DDBJ whole genome shotgun (WGS) entry which is preliminary data.</text>
</comment>
<proteinExistence type="predicted"/>
<feature type="transmembrane region" description="Helical" evidence="1">
    <location>
        <begin position="115"/>
        <end position="133"/>
    </location>
</feature>
<dbReference type="EMBL" id="JAUUTY010000006">
    <property type="protein sequence ID" value="KAK1620939.1"/>
    <property type="molecule type" value="Genomic_DNA"/>
</dbReference>
<protein>
    <recommendedName>
        <fullName evidence="2">DUF4220 domain-containing protein</fullName>
    </recommendedName>
</protein>
<dbReference type="Pfam" id="PF13968">
    <property type="entry name" value="DUF4220"/>
    <property type="match status" value="1"/>
</dbReference>
<dbReference type="InterPro" id="IPR025315">
    <property type="entry name" value="DUF4220"/>
</dbReference>
<evidence type="ECO:0000313" key="3">
    <source>
        <dbReference type="EMBL" id="KAK1620939.1"/>
    </source>
</evidence>
<keyword evidence="1" id="KW-1133">Transmembrane helix</keyword>
<evidence type="ECO:0000256" key="1">
    <source>
        <dbReference type="SAM" id="Phobius"/>
    </source>
</evidence>